<evidence type="ECO:0000256" key="1">
    <source>
        <dbReference type="SAM" id="MobiDB-lite"/>
    </source>
</evidence>
<gene>
    <name evidence="2" type="ORF">HYX28_07865</name>
</gene>
<evidence type="ECO:0008006" key="4">
    <source>
        <dbReference type="Google" id="ProtNLM"/>
    </source>
</evidence>
<protein>
    <recommendedName>
        <fullName evidence="4">Signal transduction histidine kinase dimerisation/phosphoacceptor domain-containing protein</fullName>
    </recommendedName>
</protein>
<name>A0A932ERB2_9BACT</name>
<dbReference type="Proteomes" id="UP000779809">
    <property type="component" value="Unassembled WGS sequence"/>
</dbReference>
<feature type="compositionally biased region" description="Basic and acidic residues" evidence="1">
    <location>
        <begin position="205"/>
        <end position="218"/>
    </location>
</feature>
<accession>A0A932ERB2</accession>
<comment type="caution">
    <text evidence="2">The sequence shown here is derived from an EMBL/GenBank/DDBJ whole genome shotgun (WGS) entry which is preliminary data.</text>
</comment>
<reference evidence="2" key="1">
    <citation type="submission" date="2020-07" db="EMBL/GenBank/DDBJ databases">
        <title>Huge and variable diversity of episymbiotic CPR bacteria and DPANN archaea in groundwater ecosystems.</title>
        <authorList>
            <person name="He C.Y."/>
            <person name="Keren R."/>
            <person name="Whittaker M."/>
            <person name="Farag I.F."/>
            <person name="Doudna J."/>
            <person name="Cate J.H.D."/>
            <person name="Banfield J.F."/>
        </authorList>
    </citation>
    <scope>NUCLEOTIDE SEQUENCE</scope>
    <source>
        <strain evidence="2">NC_groundwater_580_Pr5_B-0.1um_64_19</strain>
    </source>
</reference>
<feature type="region of interest" description="Disordered" evidence="1">
    <location>
        <begin position="205"/>
        <end position="227"/>
    </location>
</feature>
<organism evidence="2 3">
    <name type="scientific">Candidatus Korobacter versatilis</name>
    <dbReference type="NCBI Taxonomy" id="658062"/>
    <lineage>
        <taxon>Bacteria</taxon>
        <taxon>Pseudomonadati</taxon>
        <taxon>Acidobacteriota</taxon>
        <taxon>Terriglobia</taxon>
        <taxon>Terriglobales</taxon>
        <taxon>Candidatus Korobacteraceae</taxon>
        <taxon>Candidatus Korobacter</taxon>
    </lineage>
</organism>
<proteinExistence type="predicted"/>
<sequence length="227" mass="24935">MNQETVLIIADDADFSRNVMGRWQAERKVPAFTLVGSELWKGTQTAPCDLALVGGVRNGRLAMVLDSLDAAGCPTIFVPSDSQSATSVRNSHPKLLVLPPHDGWLDALILLSIEALRHAEASARAKRAEESAAKDRRDATLGRYMLEQRHGMNNALTSVLGNAELLLLEPGALTADVREQVETMHSMALRMHEIMQRFSSLESELKFAEKESHRETKPQSHRAATGS</sequence>
<dbReference type="AlphaFoldDB" id="A0A932ERB2"/>
<evidence type="ECO:0000313" key="2">
    <source>
        <dbReference type="EMBL" id="MBI2678685.1"/>
    </source>
</evidence>
<evidence type="ECO:0000313" key="3">
    <source>
        <dbReference type="Proteomes" id="UP000779809"/>
    </source>
</evidence>
<dbReference type="EMBL" id="JACPNR010000009">
    <property type="protein sequence ID" value="MBI2678685.1"/>
    <property type="molecule type" value="Genomic_DNA"/>
</dbReference>